<evidence type="ECO:0000256" key="3">
    <source>
        <dbReference type="SAM" id="MobiDB-lite"/>
    </source>
</evidence>
<name>A0A1X2IFA1_9FUNG</name>
<dbReference type="GO" id="GO:0035556">
    <property type="term" value="P:intracellular signal transduction"/>
    <property type="evidence" value="ECO:0007669"/>
    <property type="project" value="TreeGrafter"/>
</dbReference>
<dbReference type="EMBL" id="MCGE01000014">
    <property type="protein sequence ID" value="ORZ14675.1"/>
    <property type="molecule type" value="Genomic_DNA"/>
</dbReference>
<dbReference type="SUPFAM" id="SSF56112">
    <property type="entry name" value="Protein kinase-like (PK-like)"/>
    <property type="match status" value="1"/>
</dbReference>
<evidence type="ECO:0000256" key="2">
    <source>
        <dbReference type="ARBA" id="ARBA00022840"/>
    </source>
</evidence>
<keyword evidence="6" id="KW-1185">Reference proteome</keyword>
<feature type="region of interest" description="Disordered" evidence="3">
    <location>
        <begin position="54"/>
        <end position="73"/>
    </location>
</feature>
<reference evidence="5 6" key="1">
    <citation type="submission" date="2016-07" db="EMBL/GenBank/DDBJ databases">
        <title>Pervasive Adenine N6-methylation of Active Genes in Fungi.</title>
        <authorList>
            <consortium name="DOE Joint Genome Institute"/>
            <person name="Mondo S.J."/>
            <person name="Dannebaum R.O."/>
            <person name="Kuo R.C."/>
            <person name="Labutti K."/>
            <person name="Haridas S."/>
            <person name="Kuo A."/>
            <person name="Salamov A."/>
            <person name="Ahrendt S.R."/>
            <person name="Lipzen A."/>
            <person name="Sullivan W."/>
            <person name="Andreopoulos W.B."/>
            <person name="Clum A."/>
            <person name="Lindquist E."/>
            <person name="Daum C."/>
            <person name="Ramamoorthy G.K."/>
            <person name="Gryganskyi A."/>
            <person name="Culley D."/>
            <person name="Magnuson J.K."/>
            <person name="James T.Y."/>
            <person name="O'Malley M.A."/>
            <person name="Stajich J.E."/>
            <person name="Spatafora J.W."/>
            <person name="Visel A."/>
            <person name="Grigoriev I.V."/>
        </authorList>
    </citation>
    <scope>NUCLEOTIDE SEQUENCE [LARGE SCALE GENOMIC DNA]</scope>
    <source>
        <strain evidence="5 6">NRRL 1336</strain>
    </source>
</reference>
<sequence length="389" mass="44957">MGDLSKSESAPSQQFVFKKPVYDSHYLSTHYNHLERHDSIFKEFKHLFKRNSRHGTSKLSDVGSQRSSKSGIGSGSGCVAYSFGNEFNKDLKHHYGKWGKYCDRERFGGSVCVIRRAKDNKVFAVKEFRKREPPESERAYVKKVTAEFCIGSMLHHDNIIETLDIIQEGSSFYQIMEYVPYDMFTIVMNSELSPAEIGCCWRQLLSGVDYLHQVGIGHRDLKLDNLVMDERNIVKIIDFGTATVVRYPYEKEDRLSKGLCGSDPYIAPEQYNQPFYNAFSADLWSCGIIYVCMVLHRFAWYVPRPDRDANYQMYLNNRNSLLAYIPRYARQTIAHLLEPYPPDRCTMPFLLSDPWVASIETCTPHRHYQHHHPLPSSPCTNSNQPFSPV</sequence>
<keyword evidence="5" id="KW-0808">Transferase</keyword>
<evidence type="ECO:0000313" key="6">
    <source>
        <dbReference type="Proteomes" id="UP000193560"/>
    </source>
</evidence>
<keyword evidence="1" id="KW-0547">Nucleotide-binding</keyword>
<dbReference type="InterPro" id="IPR000719">
    <property type="entry name" value="Prot_kinase_dom"/>
</dbReference>
<evidence type="ECO:0000313" key="5">
    <source>
        <dbReference type="EMBL" id="ORZ14675.1"/>
    </source>
</evidence>
<protein>
    <submittedName>
        <fullName evidence="5">Kinase-like domain-containing protein</fullName>
    </submittedName>
</protein>
<dbReference type="GO" id="GO:0005634">
    <property type="term" value="C:nucleus"/>
    <property type="evidence" value="ECO:0007669"/>
    <property type="project" value="TreeGrafter"/>
</dbReference>
<dbReference type="PANTHER" id="PTHR24346">
    <property type="entry name" value="MAP/MICROTUBULE AFFINITY-REGULATING KINASE"/>
    <property type="match status" value="1"/>
</dbReference>
<feature type="domain" description="Protein kinase" evidence="4">
    <location>
        <begin position="66"/>
        <end position="356"/>
    </location>
</feature>
<dbReference type="Proteomes" id="UP000193560">
    <property type="component" value="Unassembled WGS sequence"/>
</dbReference>
<proteinExistence type="predicted"/>
<dbReference type="GO" id="GO:0005524">
    <property type="term" value="F:ATP binding"/>
    <property type="evidence" value="ECO:0007669"/>
    <property type="project" value="UniProtKB-KW"/>
</dbReference>
<organism evidence="5 6">
    <name type="scientific">Absidia repens</name>
    <dbReference type="NCBI Taxonomy" id="90262"/>
    <lineage>
        <taxon>Eukaryota</taxon>
        <taxon>Fungi</taxon>
        <taxon>Fungi incertae sedis</taxon>
        <taxon>Mucoromycota</taxon>
        <taxon>Mucoromycotina</taxon>
        <taxon>Mucoromycetes</taxon>
        <taxon>Mucorales</taxon>
        <taxon>Cunninghamellaceae</taxon>
        <taxon>Absidia</taxon>
    </lineage>
</organism>
<evidence type="ECO:0000259" key="4">
    <source>
        <dbReference type="PROSITE" id="PS50011"/>
    </source>
</evidence>
<dbReference type="Gene3D" id="1.10.510.10">
    <property type="entry name" value="Transferase(Phosphotransferase) domain 1"/>
    <property type="match status" value="1"/>
</dbReference>
<dbReference type="InterPro" id="IPR011009">
    <property type="entry name" value="Kinase-like_dom_sf"/>
</dbReference>
<dbReference type="GO" id="GO:0004674">
    <property type="term" value="F:protein serine/threonine kinase activity"/>
    <property type="evidence" value="ECO:0007669"/>
    <property type="project" value="TreeGrafter"/>
</dbReference>
<dbReference type="Pfam" id="PF00069">
    <property type="entry name" value="Pkinase"/>
    <property type="match status" value="1"/>
</dbReference>
<dbReference type="InterPro" id="IPR008271">
    <property type="entry name" value="Ser/Thr_kinase_AS"/>
</dbReference>
<dbReference type="OrthoDB" id="6513151at2759"/>
<dbReference type="PANTHER" id="PTHR24346:SF51">
    <property type="entry name" value="PAS DOMAIN-CONTAINING SERINE_THREONINE-PROTEIN KINASE"/>
    <property type="match status" value="1"/>
</dbReference>
<evidence type="ECO:0000256" key="1">
    <source>
        <dbReference type="ARBA" id="ARBA00022741"/>
    </source>
</evidence>
<keyword evidence="2" id="KW-0067">ATP-binding</keyword>
<dbReference type="SMART" id="SM00220">
    <property type="entry name" value="S_TKc"/>
    <property type="match status" value="1"/>
</dbReference>
<accession>A0A1X2IFA1</accession>
<dbReference type="AlphaFoldDB" id="A0A1X2IFA1"/>
<dbReference type="PROSITE" id="PS50011">
    <property type="entry name" value="PROTEIN_KINASE_DOM"/>
    <property type="match status" value="1"/>
</dbReference>
<dbReference type="GO" id="GO:0045719">
    <property type="term" value="P:negative regulation of glycogen biosynthetic process"/>
    <property type="evidence" value="ECO:0007669"/>
    <property type="project" value="TreeGrafter"/>
</dbReference>
<dbReference type="STRING" id="90262.A0A1X2IFA1"/>
<comment type="caution">
    <text evidence="5">The sequence shown here is derived from an EMBL/GenBank/DDBJ whole genome shotgun (WGS) entry which is preliminary data.</text>
</comment>
<dbReference type="PROSITE" id="PS00108">
    <property type="entry name" value="PROTEIN_KINASE_ST"/>
    <property type="match status" value="1"/>
</dbReference>
<dbReference type="GO" id="GO:0005829">
    <property type="term" value="C:cytosol"/>
    <property type="evidence" value="ECO:0007669"/>
    <property type="project" value="TreeGrafter"/>
</dbReference>
<keyword evidence="5" id="KW-0418">Kinase</keyword>
<gene>
    <name evidence="5" type="ORF">BCR42DRAFT_483079</name>
</gene>